<dbReference type="EMBL" id="JAPDDR010000007">
    <property type="protein sequence ID" value="MCW1914864.1"/>
    <property type="molecule type" value="Genomic_DNA"/>
</dbReference>
<gene>
    <name evidence="2" type="ORF">OJ996_14850</name>
</gene>
<feature type="transmembrane region" description="Helical" evidence="1">
    <location>
        <begin position="580"/>
        <end position="605"/>
    </location>
</feature>
<feature type="transmembrane region" description="Helical" evidence="1">
    <location>
        <begin position="526"/>
        <end position="546"/>
    </location>
</feature>
<keyword evidence="1" id="KW-1133">Transmembrane helix</keyword>
<dbReference type="Proteomes" id="UP001165653">
    <property type="component" value="Unassembled WGS sequence"/>
</dbReference>
<sequence length="685" mass="76239">MPDATERFISAARSHLEDNAEMQVVAERELRGMMEGHAEQDAAIQIAADRLRKRGRGGRAAVAAAVVIALVSGGWQVFRAYEQREMIKASINLEYPDEFPRWLAKEDATEAQRWMLFNETEPLWESDRKNPAYFANHSRRLLKDYRRLPEDFLKTAEAIDPLNGYFLFMAAENAAKGSVESDPDPTWKKGDPVKWTIKKADAYAESLALLRKAIALPEWNTHRSEIIRGRFEALGETRDLVDRTGKAYLQIQNDGIWFNNIPYVLAARAEECGRNGDREGLRELATVWETLVPRLLDQAHPTLFYGIVTAGGLVNPIDNITESASKLGERELVEKFRRYKEALLTVTRSPRENPHVDERSETTLRHGSQQAVASSLEQFAIASMPVATKADLEPGRLAEYAMVDRGLALLCWAIFGLASVVVALFRFRGGMMARKMSGLLSGLIRPGDHARVIGGGILLPFALWMLITRFTPLGAREWSAGIHGMTIPMGQWLGTMVLMLLLPVLLVKRAVASRAGFLGLGMQRPVWGWVAAGLVVIGILSYGAVIPASEPDSEHWGGLYGMQSEFVDLNIMEADGPAQWLLLFSTGMIALGLAWLVGCGGWAIFSAHGKMLERSMVSRALVPAYVAGMFLMPAAARLYHAEECRRIAQDRWMGVSEESAPVSIYEHRLAESYLERLRTAFEGVR</sequence>
<feature type="transmembrane region" description="Helical" evidence="1">
    <location>
        <begin position="487"/>
        <end position="506"/>
    </location>
</feature>
<dbReference type="RefSeq" id="WP_264514400.1">
    <property type="nucleotide sequence ID" value="NZ_JAPDDR010000007.1"/>
</dbReference>
<keyword evidence="3" id="KW-1185">Reference proteome</keyword>
<proteinExistence type="predicted"/>
<feature type="transmembrane region" description="Helical" evidence="1">
    <location>
        <begin position="617"/>
        <end position="639"/>
    </location>
</feature>
<protein>
    <submittedName>
        <fullName evidence="2">Uncharacterized protein</fullName>
    </submittedName>
</protein>
<accession>A0ABT3G5V3</accession>
<evidence type="ECO:0000313" key="2">
    <source>
        <dbReference type="EMBL" id="MCW1914864.1"/>
    </source>
</evidence>
<comment type="caution">
    <text evidence="2">The sequence shown here is derived from an EMBL/GenBank/DDBJ whole genome shotgun (WGS) entry which is preliminary data.</text>
</comment>
<feature type="transmembrane region" description="Helical" evidence="1">
    <location>
        <begin position="406"/>
        <end position="427"/>
    </location>
</feature>
<feature type="transmembrane region" description="Helical" evidence="1">
    <location>
        <begin position="448"/>
        <end position="467"/>
    </location>
</feature>
<feature type="transmembrane region" description="Helical" evidence="1">
    <location>
        <begin position="60"/>
        <end position="78"/>
    </location>
</feature>
<organism evidence="2 3">
    <name type="scientific">Luteolibacter rhizosphaerae</name>
    <dbReference type="NCBI Taxonomy" id="2989719"/>
    <lineage>
        <taxon>Bacteria</taxon>
        <taxon>Pseudomonadati</taxon>
        <taxon>Verrucomicrobiota</taxon>
        <taxon>Verrucomicrobiia</taxon>
        <taxon>Verrucomicrobiales</taxon>
        <taxon>Verrucomicrobiaceae</taxon>
        <taxon>Luteolibacter</taxon>
    </lineage>
</organism>
<evidence type="ECO:0000313" key="3">
    <source>
        <dbReference type="Proteomes" id="UP001165653"/>
    </source>
</evidence>
<reference evidence="2" key="1">
    <citation type="submission" date="2022-10" db="EMBL/GenBank/DDBJ databases">
        <title>Luteolibacter sp. GHJ8, whole genome shotgun sequencing project.</title>
        <authorList>
            <person name="Zhao G."/>
            <person name="Shen L."/>
        </authorList>
    </citation>
    <scope>NUCLEOTIDE SEQUENCE</scope>
    <source>
        <strain evidence="2">GHJ8</strain>
    </source>
</reference>
<evidence type="ECO:0000256" key="1">
    <source>
        <dbReference type="SAM" id="Phobius"/>
    </source>
</evidence>
<keyword evidence="1" id="KW-0812">Transmembrane</keyword>
<keyword evidence="1" id="KW-0472">Membrane</keyword>
<name>A0ABT3G5V3_9BACT</name>